<evidence type="ECO:0000313" key="3">
    <source>
        <dbReference type="EMBL" id="CAK9041522.1"/>
    </source>
</evidence>
<reference evidence="3 4" key="1">
    <citation type="submission" date="2024-02" db="EMBL/GenBank/DDBJ databases">
        <authorList>
            <person name="Chen Y."/>
            <person name="Shah S."/>
            <person name="Dougan E. K."/>
            <person name="Thang M."/>
            <person name="Chan C."/>
        </authorList>
    </citation>
    <scope>NUCLEOTIDE SEQUENCE [LARGE SCALE GENOMIC DNA]</scope>
</reference>
<keyword evidence="2" id="KW-0812">Transmembrane</keyword>
<evidence type="ECO:0000256" key="1">
    <source>
        <dbReference type="SAM" id="MobiDB-lite"/>
    </source>
</evidence>
<proteinExistence type="predicted"/>
<evidence type="ECO:0000256" key="2">
    <source>
        <dbReference type="SAM" id="Phobius"/>
    </source>
</evidence>
<feature type="transmembrane region" description="Helical" evidence="2">
    <location>
        <begin position="852"/>
        <end position="870"/>
    </location>
</feature>
<feature type="compositionally biased region" description="Low complexity" evidence="1">
    <location>
        <begin position="65"/>
        <end position="82"/>
    </location>
</feature>
<keyword evidence="2" id="KW-0472">Membrane</keyword>
<organism evidence="3 4">
    <name type="scientific">Durusdinium trenchii</name>
    <dbReference type="NCBI Taxonomy" id="1381693"/>
    <lineage>
        <taxon>Eukaryota</taxon>
        <taxon>Sar</taxon>
        <taxon>Alveolata</taxon>
        <taxon>Dinophyceae</taxon>
        <taxon>Suessiales</taxon>
        <taxon>Symbiodiniaceae</taxon>
        <taxon>Durusdinium</taxon>
    </lineage>
</organism>
<comment type="caution">
    <text evidence="3">The sequence shown here is derived from an EMBL/GenBank/DDBJ whole genome shotgun (WGS) entry which is preliminary data.</text>
</comment>
<feature type="transmembrane region" description="Helical" evidence="2">
    <location>
        <begin position="907"/>
        <end position="928"/>
    </location>
</feature>
<feature type="region of interest" description="Disordered" evidence="1">
    <location>
        <begin position="1"/>
        <end position="91"/>
    </location>
</feature>
<dbReference type="Proteomes" id="UP001642464">
    <property type="component" value="Unassembled WGS sequence"/>
</dbReference>
<feature type="compositionally biased region" description="Basic and acidic residues" evidence="1">
    <location>
        <begin position="14"/>
        <end position="28"/>
    </location>
</feature>
<feature type="transmembrane region" description="Helical" evidence="2">
    <location>
        <begin position="173"/>
        <end position="192"/>
    </location>
</feature>
<feature type="non-terminal residue" evidence="3">
    <location>
        <position position="1"/>
    </location>
</feature>
<evidence type="ECO:0000313" key="4">
    <source>
        <dbReference type="Proteomes" id="UP001642464"/>
    </source>
</evidence>
<dbReference type="EMBL" id="CAXAMM010017602">
    <property type="protein sequence ID" value="CAK9041522.1"/>
    <property type="molecule type" value="Genomic_DNA"/>
</dbReference>
<feature type="transmembrane region" description="Helical" evidence="2">
    <location>
        <begin position="582"/>
        <end position="608"/>
    </location>
</feature>
<sequence length="1276" mass="143970">QDAISAMSRFGFDSLERLDPREMMRDLSRQSSRPTGESDSDDDSYEDDLANFGEDISVPDEHVQSAESSSDTSDSTEAIASSRDTQRRRSSIRTMMGEASRTSCLQHLQAAISVLFGAHLHVDTEEEGGPDISAAAKRLLGPLGKVKLVGQAQEELDSLRRTGLKYATMHHTFWSNFALAFWLGFWISFIGLPNYALTARKLIYGDTEKTRDLLDARQVSWTHYWCDLSDSGLSEEAMLNVTDCTTTNAIEQQDFDTQGFLNETSANADGKTCGYRPGRRYFGYFKRFWIGSAAGNYFPTIDKNKPIYIEEANATGPSDEILVDGGARCLKMCESSPPCTTWSWHSYTNHRIYGGVCHFFNSSAMIDTRLTYDWQKWLGGTCESKAKIEYWCPENVYGRLHNFAPITREPVLRRWNSSALDHGGSYTDLWCGILPEKWAQTWPNVVQMIVFSVFSGTGTTLQLCWQGFIGTSSACLNCFIMSLLFPMGGKGHECTEAEILAKTCAKGEWVYSSPGYRSWIGWLDTLAVLFLFMLSNSQINTIKFGMSWHFFFMMEFINPETGREPCPSYDKVFFGLICLSEYWFVVFVTTILGCIFAVIVTFVPCPLFNQRKAYSEMATVAKTVSAIWIESVEYICGAERTAQRFRIEAKIDAIREMEMTIESNLKAAWWESALLCRHDPRRKELEVIQQNLQDIFDVMPAVKWCVLNEDFGGQHQEFIGDLQPHLQALVCEATELLELCIRAPYAKGADRDTMNDIISKSAKHVQQLQNFLVREYRRKHLQLNVDLADETTLVFCLSFTARKAADLSELICNKKEDWACWRGDNLKLLALGCWEGFKNTWKPEKIFSADHLSFASRNFVGIATVFFLAITLESYIFQKFSAVMPATLALLISQYQSTAFTNNLHRLLGVLLGKVLPLLILSGLTLAHCGNLRSVLAFFSIWIYVTFFSYMYFTSQTWSLVGCLVAGFGVYPLLQPCITASVSGDILQDRYAELGEITMALAVQMLVDFLLKRQGPAEVAVTELEHLLNRVFLGFDGRPSGLEAIFSSSLPDLQRALGEAEVCMARAKQVTVEADPKQRIMAGPHTPFRIELYRQALDILHGCMTCLNLVIISEKIWVVNQTVREADEENAENDDYSLGGTPVAFSNAENHSVLKIATESMPSSVQIDAVQEEILSNARHVSASLQAILRHRIEAKLENQSVVELNNMKLVDQHFTFEKLDKWLSQVHYQTRHIRTDKNELTNNLQARLVVGMRAIAQLHHRLAALHSLCLKANVL</sequence>
<keyword evidence="2" id="KW-1133">Transmembrane helix</keyword>
<protein>
    <submittedName>
        <fullName evidence="3">Uncharacterized protein</fullName>
    </submittedName>
</protein>
<feature type="compositionally biased region" description="Acidic residues" evidence="1">
    <location>
        <begin position="38"/>
        <end position="49"/>
    </location>
</feature>
<keyword evidence="4" id="KW-1185">Reference proteome</keyword>
<name>A0ABP0LSG8_9DINO</name>
<accession>A0ABP0LSG8</accession>
<feature type="transmembrane region" description="Helical" evidence="2">
    <location>
        <begin position="934"/>
        <end position="953"/>
    </location>
</feature>
<gene>
    <name evidence="3" type="ORF">SCF082_LOCUS23971</name>
</gene>